<name>A0A0R1K1W8_9LACO</name>
<proteinExistence type="predicted"/>
<comment type="caution">
    <text evidence="1">The sequence shown here is derived from an EMBL/GenBank/DDBJ whole genome shotgun (WGS) entry which is preliminary data.</text>
</comment>
<evidence type="ECO:0000313" key="2">
    <source>
        <dbReference type="Proteomes" id="UP000051804"/>
    </source>
</evidence>
<accession>A0A0R1K1W8</accession>
<reference evidence="1 2" key="1">
    <citation type="journal article" date="2015" name="Genome Announc.">
        <title>Expanding the biotechnology potential of lactobacilli through comparative genomics of 213 strains and associated genera.</title>
        <authorList>
            <person name="Sun Z."/>
            <person name="Harris H.M."/>
            <person name="McCann A."/>
            <person name="Guo C."/>
            <person name="Argimon S."/>
            <person name="Zhang W."/>
            <person name="Yang X."/>
            <person name="Jeffery I.B."/>
            <person name="Cooney J.C."/>
            <person name="Kagawa T.F."/>
            <person name="Liu W."/>
            <person name="Song Y."/>
            <person name="Salvetti E."/>
            <person name="Wrobel A."/>
            <person name="Rasinkangas P."/>
            <person name="Parkhill J."/>
            <person name="Rea M.C."/>
            <person name="O'Sullivan O."/>
            <person name="Ritari J."/>
            <person name="Douillard F.P."/>
            <person name="Paul Ross R."/>
            <person name="Yang R."/>
            <person name="Briner A.E."/>
            <person name="Felis G.E."/>
            <person name="de Vos W.M."/>
            <person name="Barrangou R."/>
            <person name="Klaenhammer T.R."/>
            <person name="Caufield P.W."/>
            <person name="Cui Y."/>
            <person name="Zhang H."/>
            <person name="O'Toole P.W."/>
        </authorList>
    </citation>
    <scope>NUCLEOTIDE SEQUENCE [LARGE SCALE GENOMIC DNA]</scope>
    <source>
        <strain evidence="1 2">JCM 17158</strain>
    </source>
</reference>
<dbReference type="Proteomes" id="UP000051804">
    <property type="component" value="Unassembled WGS sequence"/>
</dbReference>
<dbReference type="PATRIC" id="fig|1291734.4.peg.1255"/>
<sequence length="319" mass="34961">MSQTLTIKLPKAVTLVNHFGSGHTTTQTIAVSSERLQKILPVLTTLADDIDQVPLATDVGTWRITIKGAGGQATAQGSLLLGGDTELSEQIRAVLPFRELLLFDGAPDLIQRLVVKYEPDATTREQLVIDRRSHTVSLTQQHGATRVKLAITAETVGDLLDELEESLAENEFDSTPSKNASELQVTMRYRYASPEFASGTLSTEAPIYGWNDFAGELQRWLKEFAPNMLDARVFNRRRPQPGDLLYAQVVFHHGENPYSYLATANFAVGDRVKVPAGGRTMYGTIVAMDYFAPENAPYPPSQTKSILTLADPLDEAAGN</sequence>
<organism evidence="1 2">
    <name type="scientific">Lacticaseibacillus nasuensis JCM 17158</name>
    <dbReference type="NCBI Taxonomy" id="1291734"/>
    <lineage>
        <taxon>Bacteria</taxon>
        <taxon>Bacillati</taxon>
        <taxon>Bacillota</taxon>
        <taxon>Bacilli</taxon>
        <taxon>Lactobacillales</taxon>
        <taxon>Lactobacillaceae</taxon>
        <taxon>Lacticaseibacillus</taxon>
    </lineage>
</organism>
<dbReference type="STRING" id="1291734.FD02_GL001225"/>
<dbReference type="EMBL" id="AZDJ01000013">
    <property type="protein sequence ID" value="KRK73367.1"/>
    <property type="molecule type" value="Genomic_DNA"/>
</dbReference>
<keyword evidence="2" id="KW-1185">Reference proteome</keyword>
<protein>
    <submittedName>
        <fullName evidence="1">Uncharacterized protein</fullName>
    </submittedName>
</protein>
<gene>
    <name evidence="1" type="ORF">FD02_GL001225</name>
</gene>
<dbReference type="AlphaFoldDB" id="A0A0R1K1W8"/>
<evidence type="ECO:0000313" key="1">
    <source>
        <dbReference type="EMBL" id="KRK73367.1"/>
    </source>
</evidence>